<dbReference type="KEGG" id="bnn:FOA43_000113"/>
<comment type="function">
    <text evidence="2">Catalyzes the dismutation of two molecules of 6,7-dimethyl-8-ribityllumazine, resulting in the formation of riboflavin and 5-amino-6-(D-ribitylamino)uracil.</text>
</comment>
<dbReference type="PIRSF" id="PIRSF000498">
    <property type="entry name" value="Riboflavin_syn_A"/>
    <property type="match status" value="1"/>
</dbReference>
<protein>
    <recommendedName>
        <fullName evidence="6">Riboflavin synthase</fullName>
        <ecNumber evidence="5">2.5.1.9</ecNumber>
    </recommendedName>
</protein>
<dbReference type="CDD" id="cd00402">
    <property type="entry name" value="Riboflavin_synthase_like"/>
    <property type="match status" value="1"/>
</dbReference>
<feature type="domain" description="Lumazine-binding" evidence="11">
    <location>
        <begin position="104"/>
        <end position="203"/>
    </location>
</feature>
<dbReference type="InterPro" id="IPR001783">
    <property type="entry name" value="Lumazine-bd"/>
</dbReference>
<dbReference type="GO" id="GO:0004746">
    <property type="term" value="F:riboflavin synthase activity"/>
    <property type="evidence" value="ECO:0007669"/>
    <property type="project" value="UniProtKB-EC"/>
</dbReference>
<dbReference type="GeneID" id="62193514"/>
<evidence type="ECO:0000256" key="1">
    <source>
        <dbReference type="ARBA" id="ARBA00000968"/>
    </source>
</evidence>
<dbReference type="Pfam" id="PF00677">
    <property type="entry name" value="Lum_binding"/>
    <property type="match status" value="2"/>
</dbReference>
<dbReference type="InterPro" id="IPR017938">
    <property type="entry name" value="Riboflavin_synthase-like_b-brl"/>
</dbReference>
<dbReference type="RefSeq" id="XP_038776376.1">
    <property type="nucleotide sequence ID" value="XM_038920448.1"/>
</dbReference>
<dbReference type="FunFam" id="2.40.30.20:FF:000006">
    <property type="entry name" value="Riboflavin synthase, alpha subunit"/>
    <property type="match status" value="1"/>
</dbReference>
<organism evidence="12 13">
    <name type="scientific">Eeniella nana</name>
    <name type="common">Yeast</name>
    <name type="synonym">Brettanomyces nanus</name>
    <dbReference type="NCBI Taxonomy" id="13502"/>
    <lineage>
        <taxon>Eukaryota</taxon>
        <taxon>Fungi</taxon>
        <taxon>Dikarya</taxon>
        <taxon>Ascomycota</taxon>
        <taxon>Saccharomycotina</taxon>
        <taxon>Pichiomycetes</taxon>
        <taxon>Pichiales</taxon>
        <taxon>Pichiaceae</taxon>
        <taxon>Brettanomyces</taxon>
    </lineage>
</organism>
<name>A0A875RVD5_EENNA</name>
<feature type="repeat" description="Lumazine-binding" evidence="10">
    <location>
        <begin position="1"/>
        <end position="103"/>
    </location>
</feature>
<evidence type="ECO:0000313" key="13">
    <source>
        <dbReference type="Proteomes" id="UP000662931"/>
    </source>
</evidence>
<gene>
    <name evidence="12" type="ORF">FOA43_000113</name>
</gene>
<dbReference type="PANTHER" id="PTHR21098">
    <property type="entry name" value="RIBOFLAVIN SYNTHASE ALPHA CHAIN"/>
    <property type="match status" value="1"/>
</dbReference>
<keyword evidence="13" id="KW-1185">Reference proteome</keyword>
<dbReference type="PROSITE" id="PS51177">
    <property type="entry name" value="LUMAZINE_BIND"/>
    <property type="match status" value="2"/>
</dbReference>
<evidence type="ECO:0000313" key="12">
    <source>
        <dbReference type="EMBL" id="QPG72811.1"/>
    </source>
</evidence>
<dbReference type="Gene3D" id="2.40.30.20">
    <property type="match status" value="2"/>
</dbReference>
<keyword evidence="8" id="KW-0808">Transferase</keyword>
<proteinExistence type="predicted"/>
<feature type="domain" description="Lumazine-binding" evidence="11">
    <location>
        <begin position="1"/>
        <end position="103"/>
    </location>
</feature>
<dbReference type="GO" id="GO:0009231">
    <property type="term" value="P:riboflavin biosynthetic process"/>
    <property type="evidence" value="ECO:0007669"/>
    <property type="project" value="UniProtKB-KW"/>
</dbReference>
<evidence type="ECO:0000256" key="10">
    <source>
        <dbReference type="PROSITE-ProRule" id="PRU00524"/>
    </source>
</evidence>
<evidence type="ECO:0000256" key="6">
    <source>
        <dbReference type="ARBA" id="ARBA00013950"/>
    </source>
</evidence>
<dbReference type="NCBIfam" id="TIGR00187">
    <property type="entry name" value="ribE"/>
    <property type="match status" value="1"/>
</dbReference>
<dbReference type="FunFam" id="2.40.30.20:FF:000004">
    <property type="entry name" value="Riboflavin synthase, alpha subunit"/>
    <property type="match status" value="1"/>
</dbReference>
<dbReference type="OrthoDB" id="10258924at2759"/>
<feature type="repeat" description="Lumazine-binding" evidence="10">
    <location>
        <begin position="104"/>
        <end position="203"/>
    </location>
</feature>
<dbReference type="InterPro" id="IPR023366">
    <property type="entry name" value="ATP_synth_asu-like_sf"/>
</dbReference>
<evidence type="ECO:0000256" key="5">
    <source>
        <dbReference type="ARBA" id="ARBA00012827"/>
    </source>
</evidence>
<comment type="subunit">
    <text evidence="4">Homotrimer.</text>
</comment>
<dbReference type="AlphaFoldDB" id="A0A875RVD5"/>
<keyword evidence="9" id="KW-0677">Repeat</keyword>
<dbReference type="PANTHER" id="PTHR21098:SF0">
    <property type="entry name" value="RIBOFLAVIN SYNTHASE"/>
    <property type="match status" value="1"/>
</dbReference>
<evidence type="ECO:0000256" key="8">
    <source>
        <dbReference type="ARBA" id="ARBA00022679"/>
    </source>
</evidence>
<comment type="pathway">
    <text evidence="3">Cofactor biosynthesis; riboflavin biosynthesis; riboflavin from 2-hydroxy-3-oxobutyl phosphate and 5-amino-6-(D-ribitylamino)uracil: step 2/2.</text>
</comment>
<evidence type="ECO:0000256" key="9">
    <source>
        <dbReference type="ARBA" id="ARBA00022737"/>
    </source>
</evidence>
<dbReference type="Proteomes" id="UP000662931">
    <property type="component" value="Chromosome 1"/>
</dbReference>
<accession>A0A875RVD5</accession>
<evidence type="ECO:0000259" key="11">
    <source>
        <dbReference type="PROSITE" id="PS51177"/>
    </source>
</evidence>
<dbReference type="SUPFAM" id="SSF63380">
    <property type="entry name" value="Riboflavin synthase domain-like"/>
    <property type="match status" value="2"/>
</dbReference>
<keyword evidence="7" id="KW-0686">Riboflavin biosynthesis</keyword>
<evidence type="ECO:0000256" key="4">
    <source>
        <dbReference type="ARBA" id="ARBA00011233"/>
    </source>
</evidence>
<sequence>MFTGIVEAIGEVKEYLSSDISEAGGNGASVTIKNADSILGDCHLGDSIAINGTCLTVTRFDSDTFKVGISDETLRRTNLGLLSRGDKVNLERAISGNVRFGGHMVQGHIDTVAKIVDRQADGNSISFQFQLRDREFINYIVLKGFIAVDGTSLTVTDVDYREAAFKIMMVAYTQNKVVLPKKRLGDLVNVEVDLTGKLIARQVELQLEGQAFNKNSTLYKLVSKIVDQKLAN</sequence>
<evidence type="ECO:0000256" key="2">
    <source>
        <dbReference type="ARBA" id="ARBA00002803"/>
    </source>
</evidence>
<dbReference type="EC" id="2.5.1.9" evidence="5"/>
<evidence type="ECO:0000256" key="3">
    <source>
        <dbReference type="ARBA" id="ARBA00004887"/>
    </source>
</evidence>
<evidence type="ECO:0000256" key="7">
    <source>
        <dbReference type="ARBA" id="ARBA00022619"/>
    </source>
</evidence>
<dbReference type="NCBIfam" id="NF006767">
    <property type="entry name" value="PRK09289.1"/>
    <property type="match status" value="1"/>
</dbReference>
<dbReference type="InterPro" id="IPR026017">
    <property type="entry name" value="Lumazine-bd_dom"/>
</dbReference>
<reference evidence="12" key="1">
    <citation type="submission" date="2020-10" db="EMBL/GenBank/DDBJ databases">
        <authorList>
            <person name="Roach M.J.R."/>
        </authorList>
    </citation>
    <scope>NUCLEOTIDE SEQUENCE</scope>
    <source>
        <strain evidence="12">CBS 1945</strain>
    </source>
</reference>
<dbReference type="EMBL" id="CP064812">
    <property type="protein sequence ID" value="QPG72811.1"/>
    <property type="molecule type" value="Genomic_DNA"/>
</dbReference>
<comment type="catalytic activity">
    <reaction evidence="1">
        <text>2 6,7-dimethyl-8-(1-D-ribityl)lumazine + H(+) = 5-amino-6-(D-ribitylamino)uracil + riboflavin</text>
        <dbReference type="Rhea" id="RHEA:20772"/>
        <dbReference type="ChEBI" id="CHEBI:15378"/>
        <dbReference type="ChEBI" id="CHEBI:15934"/>
        <dbReference type="ChEBI" id="CHEBI:57986"/>
        <dbReference type="ChEBI" id="CHEBI:58201"/>
        <dbReference type="EC" id="2.5.1.9"/>
    </reaction>
</comment>